<dbReference type="Proteomes" id="UP001146351">
    <property type="component" value="Unassembled WGS sequence"/>
</dbReference>
<sequence length="114" mass="12951">MASLRILLEMSPNLLQSRSPFAPRRAFRHFPKPGCEPPSKRLANLSLEQSTFLIELDVQKVPKDGMQEKSLSRQDDTPPELLSVRTKWAMQSPFKDGMKAKCIIPRRNNTSAES</sequence>
<keyword evidence="2" id="KW-1185">Reference proteome</keyword>
<name>A0A9W9LYS7_9EURO</name>
<evidence type="ECO:0000313" key="2">
    <source>
        <dbReference type="Proteomes" id="UP001146351"/>
    </source>
</evidence>
<comment type="caution">
    <text evidence="1">The sequence shown here is derived from an EMBL/GenBank/DDBJ whole genome shotgun (WGS) entry which is preliminary data.</text>
</comment>
<evidence type="ECO:0000313" key="1">
    <source>
        <dbReference type="EMBL" id="KAJ5182873.1"/>
    </source>
</evidence>
<dbReference type="EMBL" id="JAPQKO010000001">
    <property type="protein sequence ID" value="KAJ5182873.1"/>
    <property type="molecule type" value="Genomic_DNA"/>
</dbReference>
<reference evidence="1" key="1">
    <citation type="submission" date="2022-11" db="EMBL/GenBank/DDBJ databases">
        <authorList>
            <person name="Petersen C."/>
        </authorList>
    </citation>
    <scope>NUCLEOTIDE SEQUENCE</scope>
    <source>
        <strain evidence="1">IBT 21917</strain>
    </source>
</reference>
<dbReference type="AlphaFoldDB" id="A0A9W9LYS7"/>
<gene>
    <name evidence="1" type="ORF">N7492_000489</name>
</gene>
<reference evidence="1" key="2">
    <citation type="journal article" date="2023" name="IMA Fungus">
        <title>Comparative genomic study of the Penicillium genus elucidates a diverse pangenome and 15 lateral gene transfer events.</title>
        <authorList>
            <person name="Petersen C."/>
            <person name="Sorensen T."/>
            <person name="Nielsen M.R."/>
            <person name="Sondergaard T.E."/>
            <person name="Sorensen J.L."/>
            <person name="Fitzpatrick D.A."/>
            <person name="Frisvad J.C."/>
            <person name="Nielsen K.L."/>
        </authorList>
    </citation>
    <scope>NUCLEOTIDE SEQUENCE</scope>
    <source>
        <strain evidence="1">IBT 21917</strain>
    </source>
</reference>
<protein>
    <submittedName>
        <fullName evidence="1">Uncharacterized protein</fullName>
    </submittedName>
</protein>
<organism evidence="1 2">
    <name type="scientific">Penicillium capsulatum</name>
    <dbReference type="NCBI Taxonomy" id="69766"/>
    <lineage>
        <taxon>Eukaryota</taxon>
        <taxon>Fungi</taxon>
        <taxon>Dikarya</taxon>
        <taxon>Ascomycota</taxon>
        <taxon>Pezizomycotina</taxon>
        <taxon>Eurotiomycetes</taxon>
        <taxon>Eurotiomycetidae</taxon>
        <taxon>Eurotiales</taxon>
        <taxon>Aspergillaceae</taxon>
        <taxon>Penicillium</taxon>
    </lineage>
</organism>
<proteinExistence type="predicted"/>
<accession>A0A9W9LYS7</accession>